<evidence type="ECO:0000256" key="4">
    <source>
        <dbReference type="ARBA" id="ARBA00022692"/>
    </source>
</evidence>
<feature type="transmembrane region" description="Helical" evidence="8">
    <location>
        <begin position="450"/>
        <end position="471"/>
    </location>
</feature>
<feature type="transmembrane region" description="Helical" evidence="8">
    <location>
        <begin position="531"/>
        <end position="554"/>
    </location>
</feature>
<dbReference type="AlphaFoldDB" id="A0A6A6WGQ9"/>
<feature type="transmembrane region" description="Helical" evidence="8">
    <location>
        <begin position="374"/>
        <end position="397"/>
    </location>
</feature>
<comment type="similarity">
    <text evidence="2">Belongs to the major facilitator superfamily. Proton-dependent oligopeptide transporter (POT/PTR) (TC 2.A.17) family.</text>
</comment>
<name>A0A6A6WGQ9_9PEZI</name>
<keyword evidence="4 8" id="KW-0812">Transmembrane</keyword>
<feature type="transmembrane region" description="Helical" evidence="8">
    <location>
        <begin position="169"/>
        <end position="192"/>
    </location>
</feature>
<dbReference type="EMBL" id="ML996568">
    <property type="protein sequence ID" value="KAF2760341.1"/>
    <property type="molecule type" value="Genomic_DNA"/>
</dbReference>
<evidence type="ECO:0000256" key="1">
    <source>
        <dbReference type="ARBA" id="ARBA00004141"/>
    </source>
</evidence>
<dbReference type="FunFam" id="1.20.1250.20:FF:000085">
    <property type="entry name" value="MFS peptide transporter Ptr2"/>
    <property type="match status" value="1"/>
</dbReference>
<feature type="region of interest" description="Disordered" evidence="7">
    <location>
        <begin position="26"/>
        <end position="62"/>
    </location>
</feature>
<evidence type="ECO:0000256" key="7">
    <source>
        <dbReference type="SAM" id="MobiDB-lite"/>
    </source>
</evidence>
<feature type="transmembrane region" description="Helical" evidence="8">
    <location>
        <begin position="495"/>
        <end position="519"/>
    </location>
</feature>
<keyword evidence="3" id="KW-0813">Transport</keyword>
<evidence type="ECO:0000256" key="3">
    <source>
        <dbReference type="ARBA" id="ARBA00022448"/>
    </source>
</evidence>
<keyword evidence="10" id="KW-1185">Reference proteome</keyword>
<dbReference type="InterPro" id="IPR000109">
    <property type="entry name" value="POT_fam"/>
</dbReference>
<proteinExistence type="inferred from homology"/>
<keyword evidence="6 8" id="KW-0472">Membrane</keyword>
<dbReference type="SUPFAM" id="SSF103473">
    <property type="entry name" value="MFS general substrate transporter"/>
    <property type="match status" value="1"/>
</dbReference>
<feature type="transmembrane region" description="Helical" evidence="8">
    <location>
        <begin position="204"/>
        <end position="227"/>
    </location>
</feature>
<organism evidence="9 10">
    <name type="scientific">Pseudovirgaria hyperparasitica</name>
    <dbReference type="NCBI Taxonomy" id="470096"/>
    <lineage>
        <taxon>Eukaryota</taxon>
        <taxon>Fungi</taxon>
        <taxon>Dikarya</taxon>
        <taxon>Ascomycota</taxon>
        <taxon>Pezizomycotina</taxon>
        <taxon>Dothideomycetes</taxon>
        <taxon>Dothideomycetes incertae sedis</taxon>
        <taxon>Acrospermales</taxon>
        <taxon>Acrospermaceae</taxon>
        <taxon>Pseudovirgaria</taxon>
    </lineage>
</organism>
<keyword evidence="5 8" id="KW-1133">Transmembrane helix</keyword>
<dbReference type="GO" id="GO:0005886">
    <property type="term" value="C:plasma membrane"/>
    <property type="evidence" value="ECO:0007669"/>
    <property type="project" value="UniProtKB-ARBA"/>
</dbReference>
<dbReference type="Pfam" id="PF00854">
    <property type="entry name" value="PTR2"/>
    <property type="match status" value="1"/>
</dbReference>
<feature type="transmembrane region" description="Helical" evidence="8">
    <location>
        <begin position="259"/>
        <end position="278"/>
    </location>
</feature>
<dbReference type="InterPro" id="IPR036259">
    <property type="entry name" value="MFS_trans_sf"/>
</dbReference>
<evidence type="ECO:0000256" key="8">
    <source>
        <dbReference type="SAM" id="Phobius"/>
    </source>
</evidence>
<dbReference type="Proteomes" id="UP000799437">
    <property type="component" value="Unassembled WGS sequence"/>
</dbReference>
<dbReference type="Gene3D" id="1.20.1250.20">
    <property type="entry name" value="MFS general substrate transporter like domains"/>
    <property type="match status" value="1"/>
</dbReference>
<comment type="subcellular location">
    <subcellularLocation>
        <location evidence="1">Membrane</location>
        <topology evidence="1">Multi-pass membrane protein</topology>
    </subcellularLocation>
</comment>
<evidence type="ECO:0000313" key="9">
    <source>
        <dbReference type="EMBL" id="KAF2760341.1"/>
    </source>
</evidence>
<evidence type="ECO:0000256" key="5">
    <source>
        <dbReference type="ARBA" id="ARBA00022989"/>
    </source>
</evidence>
<sequence>MASSSEQPIISDVIASTTPSSVVNRQAHKTGVVPQDVELDDFSSPRNRNSLETDDLDPTEYPVPTEEELTTLRKVHGSISWVAWLLCIIELAERASYYGTTSIFSNFIQFPLPDGGNGAGAPQKGTQDTAGALNKGLQFASAFVLLFTFLAYAMPILGAWLADAKIGRYPAITLGVLIAGLAHIIQVIGAIPSVLQAGNGTAPFIIGLFLLAIGAGIFKPSILPLILDQYRIQRPYTKVLKSGEKVIVDPELTISRISMLYYAFVNMGAFLPISTVYIEKYVGYWLAFLVPTVVYLLLPLLLAFTYKRTYRRKVDGSELTNFFRVLRMAIARSKGKMWGDQFWENARPSIMPVGMRVRANVTWDDQYVKDVRRVVSACGMFLYFPIYYFKGGIGSVLYSQASTLTTNGTPNDLLGNFAALVIIVAVPILTYIVYPTLAHFHIRFGRISRITFGFLLAVASNISGAVLQYYIYKTSPCGYYATGCETGTGVSHYSVWLQMPTVVLSAVSELFCQVTAYEIAYARAPKHLKSLVMALFLFMGALSAALNQILTPWIADPYLIWMWVAPAVALFLQTVVFHWRYRWMDGDEFMTKEVMLTGETSDGEGARFPDEASVGYVLTCRSNSDKGGEGRK</sequence>
<gene>
    <name evidence="9" type="ORF">EJ05DRAFT_474227</name>
</gene>
<evidence type="ECO:0000256" key="6">
    <source>
        <dbReference type="ARBA" id="ARBA00023136"/>
    </source>
</evidence>
<evidence type="ECO:0000256" key="2">
    <source>
        <dbReference type="ARBA" id="ARBA00005982"/>
    </source>
</evidence>
<dbReference type="PANTHER" id="PTHR11654">
    <property type="entry name" value="OLIGOPEPTIDE TRANSPORTER-RELATED"/>
    <property type="match status" value="1"/>
</dbReference>
<feature type="transmembrane region" description="Helical" evidence="8">
    <location>
        <begin position="417"/>
        <end position="438"/>
    </location>
</feature>
<feature type="transmembrane region" description="Helical" evidence="8">
    <location>
        <begin position="560"/>
        <end position="581"/>
    </location>
</feature>
<reference evidence="9" key="1">
    <citation type="journal article" date="2020" name="Stud. Mycol.">
        <title>101 Dothideomycetes genomes: a test case for predicting lifestyles and emergence of pathogens.</title>
        <authorList>
            <person name="Haridas S."/>
            <person name="Albert R."/>
            <person name="Binder M."/>
            <person name="Bloem J."/>
            <person name="Labutti K."/>
            <person name="Salamov A."/>
            <person name="Andreopoulos B."/>
            <person name="Baker S."/>
            <person name="Barry K."/>
            <person name="Bills G."/>
            <person name="Bluhm B."/>
            <person name="Cannon C."/>
            <person name="Castanera R."/>
            <person name="Culley D."/>
            <person name="Daum C."/>
            <person name="Ezra D."/>
            <person name="Gonzalez J."/>
            <person name="Henrissat B."/>
            <person name="Kuo A."/>
            <person name="Liang C."/>
            <person name="Lipzen A."/>
            <person name="Lutzoni F."/>
            <person name="Magnuson J."/>
            <person name="Mondo S."/>
            <person name="Nolan M."/>
            <person name="Ohm R."/>
            <person name="Pangilinan J."/>
            <person name="Park H.-J."/>
            <person name="Ramirez L."/>
            <person name="Alfaro M."/>
            <person name="Sun H."/>
            <person name="Tritt A."/>
            <person name="Yoshinaga Y."/>
            <person name="Zwiers L.-H."/>
            <person name="Turgeon B."/>
            <person name="Goodwin S."/>
            <person name="Spatafora J."/>
            <person name="Crous P."/>
            <person name="Grigoriev I."/>
        </authorList>
    </citation>
    <scope>NUCLEOTIDE SEQUENCE</scope>
    <source>
        <strain evidence="9">CBS 121739</strain>
    </source>
</reference>
<dbReference type="GO" id="GO:0071916">
    <property type="term" value="F:dipeptide transmembrane transporter activity"/>
    <property type="evidence" value="ECO:0007669"/>
    <property type="project" value="UniProtKB-ARBA"/>
</dbReference>
<evidence type="ECO:0000313" key="10">
    <source>
        <dbReference type="Proteomes" id="UP000799437"/>
    </source>
</evidence>
<protein>
    <submittedName>
        <fullName evidence="9">POT family protein</fullName>
    </submittedName>
</protein>
<dbReference type="GeneID" id="54484619"/>
<accession>A0A6A6WGQ9</accession>
<dbReference type="OrthoDB" id="8904098at2759"/>
<dbReference type="RefSeq" id="XP_033602792.1">
    <property type="nucleotide sequence ID" value="XM_033743565.1"/>
</dbReference>
<feature type="transmembrane region" description="Helical" evidence="8">
    <location>
        <begin position="139"/>
        <end position="162"/>
    </location>
</feature>
<feature type="transmembrane region" description="Helical" evidence="8">
    <location>
        <begin position="284"/>
        <end position="304"/>
    </location>
</feature>